<organism evidence="3 4">
    <name type="scientific">Parastrongyloides trichosuri</name>
    <name type="common">Possum-specific nematode worm</name>
    <dbReference type="NCBI Taxonomy" id="131310"/>
    <lineage>
        <taxon>Eukaryota</taxon>
        <taxon>Metazoa</taxon>
        <taxon>Ecdysozoa</taxon>
        <taxon>Nematoda</taxon>
        <taxon>Chromadorea</taxon>
        <taxon>Rhabditida</taxon>
        <taxon>Tylenchina</taxon>
        <taxon>Panagrolaimomorpha</taxon>
        <taxon>Strongyloidoidea</taxon>
        <taxon>Strongyloididae</taxon>
        <taxon>Parastrongyloides</taxon>
    </lineage>
</organism>
<dbReference type="STRING" id="131310.A0A0N4Z167"/>
<keyword evidence="3" id="KW-1185">Reference proteome</keyword>
<feature type="compositionally biased region" description="Polar residues" evidence="1">
    <location>
        <begin position="208"/>
        <end position="222"/>
    </location>
</feature>
<evidence type="ECO:0000256" key="2">
    <source>
        <dbReference type="SAM" id="Phobius"/>
    </source>
</evidence>
<sequence>MISNPFSNSYNGNNINFGINLKSLDKPNNYFLGGRIHIKNAIVVVCVVTCLRGILESFLSMDTHLYIASSDPKTTLYGNGIEILTVILLYFANCGRNQSFIIPYIIVQFMFITIHGITLILDILRCIWPGMPENPILEYKEGNSLEFIRLLVISSIFIVDCSCLKIILKVYVYFESQQKYSKTILSTTSTPHNQTHFSIDDNEIHSYSNPNFDEQNSSNDNISGDEDDLVLTRDYTNKKNKPKGGNLK</sequence>
<dbReference type="Proteomes" id="UP000038045">
    <property type="component" value="Unplaced"/>
</dbReference>
<feature type="transmembrane region" description="Helical" evidence="2">
    <location>
        <begin position="104"/>
        <end position="128"/>
    </location>
</feature>
<reference evidence="4" key="1">
    <citation type="submission" date="2017-02" db="UniProtKB">
        <authorList>
            <consortium name="WormBaseParasite"/>
        </authorList>
    </citation>
    <scope>IDENTIFICATION</scope>
</reference>
<proteinExistence type="predicted"/>
<dbReference type="WBParaSite" id="PTRK_0000044300.1">
    <property type="protein sequence ID" value="PTRK_0000044300.1"/>
    <property type="gene ID" value="PTRK_0000044300"/>
</dbReference>
<name>A0A0N4Z167_PARTI</name>
<dbReference type="AlphaFoldDB" id="A0A0N4Z167"/>
<keyword evidence="2" id="KW-0472">Membrane</keyword>
<keyword evidence="2" id="KW-0812">Transmembrane</keyword>
<feature type="region of interest" description="Disordered" evidence="1">
    <location>
        <begin position="208"/>
        <end position="248"/>
    </location>
</feature>
<feature type="transmembrane region" description="Helical" evidence="2">
    <location>
        <begin position="36"/>
        <end position="55"/>
    </location>
</feature>
<keyword evidence="2" id="KW-1133">Transmembrane helix</keyword>
<feature type="transmembrane region" description="Helical" evidence="2">
    <location>
        <begin position="148"/>
        <end position="174"/>
    </location>
</feature>
<accession>A0A0N4Z167</accession>
<feature type="transmembrane region" description="Helical" evidence="2">
    <location>
        <begin position="75"/>
        <end position="92"/>
    </location>
</feature>
<evidence type="ECO:0000313" key="3">
    <source>
        <dbReference type="Proteomes" id="UP000038045"/>
    </source>
</evidence>
<protein>
    <submittedName>
        <fullName evidence="4">Uncharacterized protein</fullName>
    </submittedName>
</protein>
<evidence type="ECO:0000313" key="4">
    <source>
        <dbReference type="WBParaSite" id="PTRK_0000044300.1"/>
    </source>
</evidence>
<evidence type="ECO:0000256" key="1">
    <source>
        <dbReference type="SAM" id="MobiDB-lite"/>
    </source>
</evidence>